<feature type="compositionally biased region" description="Polar residues" evidence="1">
    <location>
        <begin position="28"/>
        <end position="37"/>
    </location>
</feature>
<organism evidence="2 3">
    <name type="scientific">Nesidiocoris tenuis</name>
    <dbReference type="NCBI Taxonomy" id="355587"/>
    <lineage>
        <taxon>Eukaryota</taxon>
        <taxon>Metazoa</taxon>
        <taxon>Ecdysozoa</taxon>
        <taxon>Arthropoda</taxon>
        <taxon>Hexapoda</taxon>
        <taxon>Insecta</taxon>
        <taxon>Pterygota</taxon>
        <taxon>Neoptera</taxon>
        <taxon>Paraneoptera</taxon>
        <taxon>Hemiptera</taxon>
        <taxon>Heteroptera</taxon>
        <taxon>Panheteroptera</taxon>
        <taxon>Cimicomorpha</taxon>
        <taxon>Miridae</taxon>
        <taxon>Dicyphina</taxon>
        <taxon>Nesidiocoris</taxon>
    </lineage>
</organism>
<feature type="region of interest" description="Disordered" evidence="1">
    <location>
        <begin position="16"/>
        <end position="37"/>
    </location>
</feature>
<keyword evidence="3" id="KW-1185">Reference proteome</keyword>
<evidence type="ECO:0000313" key="3">
    <source>
        <dbReference type="Proteomes" id="UP001307889"/>
    </source>
</evidence>
<protein>
    <submittedName>
        <fullName evidence="2">Uncharacterized protein</fullName>
    </submittedName>
</protein>
<proteinExistence type="predicted"/>
<name>A0ABN7A9U6_9HEMI</name>
<dbReference type="EMBL" id="AP028909">
    <property type="protein sequence ID" value="BES89080.1"/>
    <property type="molecule type" value="Genomic_DNA"/>
</dbReference>
<accession>A0ABN7A9U6</accession>
<evidence type="ECO:0000313" key="2">
    <source>
        <dbReference type="EMBL" id="BES89080.1"/>
    </source>
</evidence>
<gene>
    <name evidence="2" type="ORF">NTJ_01888</name>
</gene>
<sequence length="79" mass="8669">MKSSLSVPSRPWRLAPCNGEVMRGNGPINGQRSSSLAPSLAQSKWEKLETPWRPVDAYLDAECGESHSHSRPALADPRL</sequence>
<evidence type="ECO:0000256" key="1">
    <source>
        <dbReference type="SAM" id="MobiDB-lite"/>
    </source>
</evidence>
<reference evidence="2 3" key="1">
    <citation type="submission" date="2023-09" db="EMBL/GenBank/DDBJ databases">
        <title>Nesidiocoris tenuis whole genome shotgun sequence.</title>
        <authorList>
            <person name="Shibata T."/>
            <person name="Shimoda M."/>
            <person name="Kobayashi T."/>
            <person name="Uehara T."/>
        </authorList>
    </citation>
    <scope>NUCLEOTIDE SEQUENCE [LARGE SCALE GENOMIC DNA]</scope>
    <source>
        <strain evidence="2 3">Japan</strain>
    </source>
</reference>
<dbReference type="Proteomes" id="UP001307889">
    <property type="component" value="Chromosome 1"/>
</dbReference>